<dbReference type="Proteomes" id="UP001499909">
    <property type="component" value="Unassembled WGS sequence"/>
</dbReference>
<dbReference type="EMBL" id="BAABDH010000112">
    <property type="protein sequence ID" value="GAA3953757.1"/>
    <property type="molecule type" value="Genomic_DNA"/>
</dbReference>
<accession>A0ABP7NTC9</accession>
<dbReference type="RefSeq" id="WP_345117661.1">
    <property type="nucleotide sequence ID" value="NZ_BAABDH010000112.1"/>
</dbReference>
<comment type="caution">
    <text evidence="1">The sequence shown here is derived from an EMBL/GenBank/DDBJ whole genome shotgun (WGS) entry which is preliminary data.</text>
</comment>
<evidence type="ECO:0000313" key="1">
    <source>
        <dbReference type="EMBL" id="GAA3953757.1"/>
    </source>
</evidence>
<organism evidence="1 2">
    <name type="scientific">Hymenobacter algoricola</name>
    <dbReference type="NCBI Taxonomy" id="486267"/>
    <lineage>
        <taxon>Bacteria</taxon>
        <taxon>Pseudomonadati</taxon>
        <taxon>Bacteroidota</taxon>
        <taxon>Cytophagia</taxon>
        <taxon>Cytophagales</taxon>
        <taxon>Hymenobacteraceae</taxon>
        <taxon>Hymenobacter</taxon>
    </lineage>
</organism>
<reference evidence="2" key="1">
    <citation type="journal article" date="2019" name="Int. J. Syst. Evol. Microbiol.">
        <title>The Global Catalogue of Microorganisms (GCM) 10K type strain sequencing project: providing services to taxonomists for standard genome sequencing and annotation.</title>
        <authorList>
            <consortium name="The Broad Institute Genomics Platform"/>
            <consortium name="The Broad Institute Genome Sequencing Center for Infectious Disease"/>
            <person name="Wu L."/>
            <person name="Ma J."/>
        </authorList>
    </citation>
    <scope>NUCLEOTIDE SEQUENCE [LARGE SCALE GENOMIC DNA]</scope>
    <source>
        <strain evidence="2">JCM 17214</strain>
    </source>
</reference>
<keyword evidence="2" id="KW-1185">Reference proteome</keyword>
<gene>
    <name evidence="1" type="ORF">GCM10022406_39320</name>
</gene>
<proteinExistence type="predicted"/>
<protein>
    <submittedName>
        <fullName evidence="1">Uncharacterized protein</fullName>
    </submittedName>
</protein>
<evidence type="ECO:0000313" key="2">
    <source>
        <dbReference type="Proteomes" id="UP001499909"/>
    </source>
</evidence>
<sequence>MNLLASPPISVTHALSGKRIRISELQEGAQLCAPILGFWRYAGGFTVYLAGTMPANLRTAAEEGRESEEVIWGDITSGILEVELEHCRHEFRVLPAPQGKIIPLFGIEPSLSEAA</sequence>
<name>A0ABP7NTC9_9BACT</name>